<evidence type="ECO:0000256" key="9">
    <source>
        <dbReference type="SAM" id="Phobius"/>
    </source>
</evidence>
<dbReference type="EC" id="2.7.13.3" evidence="2"/>
<accession>A0ABU7PBA1</accession>
<comment type="catalytic activity">
    <reaction evidence="1">
        <text>ATP + protein L-histidine = ADP + protein N-phospho-L-histidine.</text>
        <dbReference type="EC" id="2.7.13.3"/>
    </reaction>
</comment>
<evidence type="ECO:0000256" key="8">
    <source>
        <dbReference type="ARBA" id="ARBA00023012"/>
    </source>
</evidence>
<evidence type="ECO:0000256" key="5">
    <source>
        <dbReference type="ARBA" id="ARBA00022741"/>
    </source>
</evidence>
<evidence type="ECO:0000313" key="13">
    <source>
        <dbReference type="Proteomes" id="UP001344658"/>
    </source>
</evidence>
<dbReference type="RefSeq" id="WP_330794893.1">
    <property type="nucleotide sequence ID" value="NZ_JAZEWV010000008.1"/>
</dbReference>
<dbReference type="GO" id="GO:0016301">
    <property type="term" value="F:kinase activity"/>
    <property type="evidence" value="ECO:0007669"/>
    <property type="project" value="UniProtKB-KW"/>
</dbReference>
<keyword evidence="9" id="KW-1133">Transmembrane helix</keyword>
<evidence type="ECO:0000256" key="4">
    <source>
        <dbReference type="ARBA" id="ARBA00022679"/>
    </source>
</evidence>
<sequence length="449" mass="46973">MNSPANFRRLRARLAAAPGEPQRLSRWAWTADVILAVVLSASTVVADWQSVRFVPGPAGSGSAVKYLLVPDGVPPPQIPPVPPFGQGPGGARFFGMVAVSTPLWLLAVAALSGLPLALRRRFPLSAFWAVLATSLVYHLAERPVEGIDDTAFFTFVGCLIAAYSAAVYGRHRRLIVASMVAGALLLAIFHNRVIPTLTPGFVPFLLLVPIGLAANTVHAWRQRVRTLEAEREAATRLAVQRERARIARELHDVVTHNVSMMTVQAGAARKVMATAPALAEEALLAVEAGGRAAMSELRHVMGLLTMATGPEGPEAPELAPQPGLAQVDTLASRVRDTGVPVELAVSGAPAPLPPGVDLAAYRVVQEALTNTVKHASGARVRIAVDHRPGEVRIAVADSGGVRSAPAAGGAGRGLIGLRERLAVYGGTLDAGPGVSGGYRVTAVIPVEDG</sequence>
<keyword evidence="6 12" id="KW-0418">Kinase</keyword>
<feature type="transmembrane region" description="Helical" evidence="9">
    <location>
        <begin position="121"/>
        <end position="139"/>
    </location>
</feature>
<gene>
    <name evidence="12" type="ORF">V2S66_13375</name>
</gene>
<feature type="domain" description="Signal transduction histidine kinase subgroup 3 dimerisation and phosphoacceptor" evidence="11">
    <location>
        <begin position="242"/>
        <end position="304"/>
    </location>
</feature>
<dbReference type="InterPro" id="IPR011712">
    <property type="entry name" value="Sig_transdc_His_kin_sub3_dim/P"/>
</dbReference>
<keyword evidence="9" id="KW-0812">Transmembrane</keyword>
<feature type="transmembrane region" description="Helical" evidence="9">
    <location>
        <begin position="93"/>
        <end position="114"/>
    </location>
</feature>
<evidence type="ECO:0000259" key="10">
    <source>
        <dbReference type="Pfam" id="PF02518"/>
    </source>
</evidence>
<dbReference type="CDD" id="cd16917">
    <property type="entry name" value="HATPase_UhpB-NarQ-NarX-like"/>
    <property type="match status" value="1"/>
</dbReference>
<evidence type="ECO:0000256" key="3">
    <source>
        <dbReference type="ARBA" id="ARBA00022553"/>
    </source>
</evidence>
<keyword evidence="5" id="KW-0547">Nucleotide-binding</keyword>
<reference evidence="12 13" key="1">
    <citation type="submission" date="2023-12" db="EMBL/GenBank/DDBJ databases">
        <title>Streptomyces sp. V4-01.</title>
        <authorList>
            <person name="Somphong A."/>
            <person name="Phongsopitanun W."/>
        </authorList>
    </citation>
    <scope>NUCLEOTIDE SEQUENCE [LARGE SCALE GENOMIC DNA]</scope>
    <source>
        <strain evidence="12 13">V4-01</strain>
    </source>
</reference>
<keyword evidence="8" id="KW-0902">Two-component regulatory system</keyword>
<evidence type="ECO:0000256" key="7">
    <source>
        <dbReference type="ARBA" id="ARBA00022840"/>
    </source>
</evidence>
<dbReference type="Pfam" id="PF02518">
    <property type="entry name" value="HATPase_c"/>
    <property type="match status" value="1"/>
</dbReference>
<name>A0ABU7PBA1_9ACTN</name>
<evidence type="ECO:0000256" key="6">
    <source>
        <dbReference type="ARBA" id="ARBA00022777"/>
    </source>
</evidence>
<evidence type="ECO:0000256" key="2">
    <source>
        <dbReference type="ARBA" id="ARBA00012438"/>
    </source>
</evidence>
<dbReference type="SUPFAM" id="SSF55874">
    <property type="entry name" value="ATPase domain of HSP90 chaperone/DNA topoisomerase II/histidine kinase"/>
    <property type="match status" value="1"/>
</dbReference>
<keyword evidence="7" id="KW-0067">ATP-binding</keyword>
<keyword evidence="3" id="KW-0597">Phosphoprotein</keyword>
<keyword evidence="4" id="KW-0808">Transferase</keyword>
<dbReference type="InterPro" id="IPR050482">
    <property type="entry name" value="Sensor_HK_TwoCompSys"/>
</dbReference>
<evidence type="ECO:0000256" key="1">
    <source>
        <dbReference type="ARBA" id="ARBA00000085"/>
    </source>
</evidence>
<dbReference type="PANTHER" id="PTHR24421:SF10">
    <property type="entry name" value="NITRATE_NITRITE SENSOR PROTEIN NARQ"/>
    <property type="match status" value="1"/>
</dbReference>
<feature type="domain" description="Histidine kinase/HSP90-like ATPase" evidence="10">
    <location>
        <begin position="358"/>
        <end position="447"/>
    </location>
</feature>
<organism evidence="12 13">
    <name type="scientific">Actinacidiphila polyblastidii</name>
    <dbReference type="NCBI Taxonomy" id="3110430"/>
    <lineage>
        <taxon>Bacteria</taxon>
        <taxon>Bacillati</taxon>
        <taxon>Actinomycetota</taxon>
        <taxon>Actinomycetes</taxon>
        <taxon>Kitasatosporales</taxon>
        <taxon>Streptomycetaceae</taxon>
        <taxon>Actinacidiphila</taxon>
    </lineage>
</organism>
<dbReference type="InterPro" id="IPR003594">
    <property type="entry name" value="HATPase_dom"/>
</dbReference>
<feature type="transmembrane region" description="Helical" evidence="9">
    <location>
        <begin position="200"/>
        <end position="220"/>
    </location>
</feature>
<dbReference type="Proteomes" id="UP001344658">
    <property type="component" value="Unassembled WGS sequence"/>
</dbReference>
<evidence type="ECO:0000259" key="11">
    <source>
        <dbReference type="Pfam" id="PF07730"/>
    </source>
</evidence>
<dbReference type="EMBL" id="JAZEWV010000008">
    <property type="protein sequence ID" value="MEE4542953.1"/>
    <property type="molecule type" value="Genomic_DNA"/>
</dbReference>
<comment type="caution">
    <text evidence="12">The sequence shown here is derived from an EMBL/GenBank/DDBJ whole genome shotgun (WGS) entry which is preliminary data.</text>
</comment>
<keyword evidence="9" id="KW-0472">Membrane</keyword>
<dbReference type="PANTHER" id="PTHR24421">
    <property type="entry name" value="NITRATE/NITRITE SENSOR PROTEIN NARX-RELATED"/>
    <property type="match status" value="1"/>
</dbReference>
<dbReference type="Gene3D" id="1.20.5.1930">
    <property type="match status" value="1"/>
</dbReference>
<proteinExistence type="predicted"/>
<dbReference type="Pfam" id="PF07730">
    <property type="entry name" value="HisKA_3"/>
    <property type="match status" value="1"/>
</dbReference>
<keyword evidence="13" id="KW-1185">Reference proteome</keyword>
<dbReference type="InterPro" id="IPR036890">
    <property type="entry name" value="HATPase_C_sf"/>
</dbReference>
<feature type="transmembrane region" description="Helical" evidence="9">
    <location>
        <begin position="175"/>
        <end position="194"/>
    </location>
</feature>
<feature type="transmembrane region" description="Helical" evidence="9">
    <location>
        <begin position="151"/>
        <end position="168"/>
    </location>
</feature>
<protein>
    <recommendedName>
        <fullName evidence="2">histidine kinase</fullName>
        <ecNumber evidence="2">2.7.13.3</ecNumber>
    </recommendedName>
</protein>
<evidence type="ECO:0000313" key="12">
    <source>
        <dbReference type="EMBL" id="MEE4542953.1"/>
    </source>
</evidence>
<dbReference type="Gene3D" id="3.30.565.10">
    <property type="entry name" value="Histidine kinase-like ATPase, C-terminal domain"/>
    <property type="match status" value="1"/>
</dbReference>